<dbReference type="EnsemblMetazoa" id="PHUM111080-RA">
    <property type="protein sequence ID" value="PHUM111080-PA"/>
    <property type="gene ID" value="PHUM111080"/>
</dbReference>
<evidence type="ECO:0000256" key="8">
    <source>
        <dbReference type="ARBA" id="ARBA00034811"/>
    </source>
</evidence>
<dbReference type="GeneID" id="8238242"/>
<dbReference type="eggNOG" id="KOG0736">
    <property type="taxonomic scope" value="Eukaryota"/>
</dbReference>
<dbReference type="Gene3D" id="3.40.50.300">
    <property type="entry name" value="P-loop containing nucleotide triphosphate hydrolases"/>
    <property type="match status" value="2"/>
</dbReference>
<dbReference type="FunFam" id="3.40.50.300:FF:000109">
    <property type="entry name" value="Peroxisomal biogenesis factor 6"/>
    <property type="match status" value="1"/>
</dbReference>
<evidence type="ECO:0000313" key="13">
    <source>
        <dbReference type="EnsemblMetazoa" id="PHUM111080-PA"/>
    </source>
</evidence>
<dbReference type="Pfam" id="PF00004">
    <property type="entry name" value="AAA"/>
    <property type="match status" value="2"/>
</dbReference>
<dbReference type="PANTHER" id="PTHR23077">
    <property type="entry name" value="AAA-FAMILY ATPASE"/>
    <property type="match status" value="1"/>
</dbReference>
<keyword evidence="5 12" id="KW-0378">Hydrolase</keyword>
<evidence type="ECO:0000256" key="4">
    <source>
        <dbReference type="ARBA" id="ARBA00022741"/>
    </source>
</evidence>
<feature type="domain" description="AAA+ ATPase" evidence="11">
    <location>
        <begin position="213"/>
        <end position="350"/>
    </location>
</feature>
<reference evidence="13" key="3">
    <citation type="submission" date="2021-02" db="UniProtKB">
        <authorList>
            <consortium name="EnsemblMetazoa"/>
        </authorList>
    </citation>
    <scope>IDENTIFICATION</scope>
    <source>
        <strain evidence="13">USDA</strain>
    </source>
</reference>
<dbReference type="SMART" id="SM00382">
    <property type="entry name" value="AAA"/>
    <property type="match status" value="2"/>
</dbReference>
<dbReference type="EMBL" id="AAZO01001313">
    <property type="status" value="NOT_ANNOTATED_CDS"/>
    <property type="molecule type" value="Genomic_DNA"/>
</dbReference>
<comment type="subcellular location">
    <subcellularLocation>
        <location evidence="1">Membrane</location>
    </subcellularLocation>
</comment>
<dbReference type="GO" id="GO:0005524">
    <property type="term" value="F:ATP binding"/>
    <property type="evidence" value="ECO:0007669"/>
    <property type="project" value="UniProtKB-KW"/>
</dbReference>
<evidence type="ECO:0000256" key="3">
    <source>
        <dbReference type="ARBA" id="ARBA00022593"/>
    </source>
</evidence>
<comment type="catalytic activity">
    <reaction evidence="10">
        <text>ATP + H2O = ADP + phosphate + H(+)</text>
        <dbReference type="Rhea" id="RHEA:13065"/>
        <dbReference type="ChEBI" id="CHEBI:15377"/>
        <dbReference type="ChEBI" id="CHEBI:15378"/>
        <dbReference type="ChEBI" id="CHEBI:30616"/>
        <dbReference type="ChEBI" id="CHEBI:43474"/>
        <dbReference type="ChEBI" id="CHEBI:456216"/>
    </reaction>
    <physiologicalReaction direction="left-to-right" evidence="10">
        <dbReference type="Rhea" id="RHEA:13066"/>
    </physiologicalReaction>
</comment>
<organism>
    <name type="scientific">Pediculus humanus subsp. corporis</name>
    <name type="common">Body louse</name>
    <dbReference type="NCBI Taxonomy" id="121224"/>
    <lineage>
        <taxon>Eukaryota</taxon>
        <taxon>Metazoa</taxon>
        <taxon>Ecdysozoa</taxon>
        <taxon>Arthropoda</taxon>
        <taxon>Hexapoda</taxon>
        <taxon>Insecta</taxon>
        <taxon>Pterygota</taxon>
        <taxon>Neoptera</taxon>
        <taxon>Paraneoptera</taxon>
        <taxon>Psocodea</taxon>
        <taxon>Troctomorpha</taxon>
        <taxon>Phthiraptera</taxon>
        <taxon>Anoplura</taxon>
        <taxon>Pediculidae</taxon>
        <taxon>Pediculus</taxon>
    </lineage>
</organism>
<dbReference type="EMBL" id="DS235073">
    <property type="protein sequence ID" value="EEB11381.1"/>
    <property type="molecule type" value="Genomic_DNA"/>
</dbReference>
<name>E0VDC5_PEDHC</name>
<dbReference type="OrthoDB" id="2187at2759"/>
<dbReference type="AlphaFoldDB" id="E0VDC5"/>
<dbReference type="GO" id="GO:0016887">
    <property type="term" value="F:ATP hydrolysis activity"/>
    <property type="evidence" value="ECO:0007669"/>
    <property type="project" value="InterPro"/>
</dbReference>
<dbReference type="InParanoid" id="E0VDC5"/>
<evidence type="ECO:0000256" key="6">
    <source>
        <dbReference type="ARBA" id="ARBA00022840"/>
    </source>
</evidence>
<protein>
    <recommendedName>
        <fullName evidence="8">Peroxisomal ATPase PEX6</fullName>
    </recommendedName>
    <alternativeName>
        <fullName evidence="9">Peroxin-6</fullName>
    </alternativeName>
</protein>
<dbReference type="CDD" id="cd19527">
    <property type="entry name" value="RecA-like_PEX6_r2"/>
    <property type="match status" value="1"/>
</dbReference>
<keyword evidence="14" id="KW-1185">Reference proteome</keyword>
<dbReference type="Proteomes" id="UP000009046">
    <property type="component" value="Unassembled WGS sequence"/>
</dbReference>
<dbReference type="InterPro" id="IPR050168">
    <property type="entry name" value="AAA_ATPase_domain"/>
</dbReference>
<dbReference type="GO" id="GO:0005829">
    <property type="term" value="C:cytosol"/>
    <property type="evidence" value="ECO:0007669"/>
    <property type="project" value="TreeGrafter"/>
</dbReference>
<evidence type="ECO:0000256" key="7">
    <source>
        <dbReference type="ARBA" id="ARBA00023136"/>
    </source>
</evidence>
<evidence type="ECO:0000256" key="10">
    <source>
        <dbReference type="ARBA" id="ARBA00048778"/>
    </source>
</evidence>
<dbReference type="HOGENOM" id="CLU_000688_0_7_1"/>
<proteinExistence type="inferred from homology"/>
<keyword evidence="7" id="KW-0472">Membrane</keyword>
<keyword evidence="4" id="KW-0547">Nucleotide-binding</keyword>
<dbReference type="InterPro" id="IPR003593">
    <property type="entry name" value="AAA+_ATPase"/>
</dbReference>
<dbReference type="OMA" id="GADMYSI"/>
<evidence type="ECO:0000256" key="2">
    <source>
        <dbReference type="ARBA" id="ARBA00006914"/>
    </source>
</evidence>
<comment type="similarity">
    <text evidence="2">Belongs to the AAA ATPase family.</text>
</comment>
<evidence type="ECO:0000256" key="9">
    <source>
        <dbReference type="ARBA" id="ARBA00034920"/>
    </source>
</evidence>
<dbReference type="VEuPathDB" id="VectorBase:PHUM111080"/>
<dbReference type="GO" id="GO:0005778">
    <property type="term" value="C:peroxisomal membrane"/>
    <property type="evidence" value="ECO:0007669"/>
    <property type="project" value="TreeGrafter"/>
</dbReference>
<sequence length="717" mass="81924">MSWIKILKSVNKDESAKQNEESDSSWKILMPPVSNAINNCNKNTDYYVQCLCLSTILDDFILYVTDEKLFNVSKMNNNEFFELVKDVKVEKLEKYFYPEIAKSIFVSEITSAYDLPPEDAEYILTKHFEKPRLIIKIPENSENQVYYVMKDYSNLYSNPSVHGFLPQINEKFVEPNMYKQGLTLSICPSGLMKHFKYLKTIFKPFLLKKKIQLKPMFLLSGAKGSGKKTTLEALALSLGLHLIHANCFDFSGQNLTFISGKFDQIFSKVRRTVPCILHLQNIEFLGRDANYQENVRLIDIFEREIKELWERKSFLYPVFIVASTTLAETDLVPSTARYFIDTIKFEVLKFEETYPTLKWLIFSKNMNCSSDDLVKVAEKIKGYVFADLALLVDHAIRIKTQECDFSEFSNKLLPRHFEKAFALMDDAYSHFIGAARVPTVKWEDIGGLADLKEEIMLTLNLPLKHPELFTSDLRRSGVLFYGPPGTGKTLLAKAIATECNYTFLSVKGPELMNMYVGQSEKNVREVFDKARDAAPCIIFFDELDSLAPRRGKSGDSGGVTDRVVSQMLAEMDGLDDNKDVFILAATNRPDLVDPALLRPGRFDKMFYVGICTDETSKINVLKALTRKFSLTEDVNFNEIVKLLPKDITGADLYSVVSNAWYASAKRYVDAIEIGENPSLPVFVNSEDFREAIEQFIPSLTDEDIDYYENFKTSENSY</sequence>
<dbReference type="Gene3D" id="1.10.8.60">
    <property type="match status" value="2"/>
</dbReference>
<feature type="domain" description="AAA+ ATPase" evidence="11">
    <location>
        <begin position="474"/>
        <end position="612"/>
    </location>
</feature>
<keyword evidence="6" id="KW-0067">ATP-binding</keyword>
<dbReference type="InterPro" id="IPR047533">
    <property type="entry name" value="RecA-like_PEX6_r2"/>
</dbReference>
<dbReference type="SUPFAM" id="SSF52540">
    <property type="entry name" value="P-loop containing nucleoside triphosphate hydrolases"/>
    <property type="match status" value="2"/>
</dbReference>
<dbReference type="PANTHER" id="PTHR23077:SF9">
    <property type="entry name" value="PEROXISOMAL ATPASE PEX6"/>
    <property type="match status" value="1"/>
</dbReference>
<dbReference type="STRING" id="121224.E0VDC5"/>
<dbReference type="KEGG" id="phu:Phum_PHUM111080"/>
<dbReference type="InterPro" id="IPR003959">
    <property type="entry name" value="ATPase_AAA_core"/>
</dbReference>
<evidence type="ECO:0000256" key="5">
    <source>
        <dbReference type="ARBA" id="ARBA00022801"/>
    </source>
</evidence>
<evidence type="ECO:0000313" key="12">
    <source>
        <dbReference type="EMBL" id="EEB11381.1"/>
    </source>
</evidence>
<dbReference type="PROSITE" id="PS00674">
    <property type="entry name" value="AAA"/>
    <property type="match status" value="1"/>
</dbReference>
<dbReference type="FunCoup" id="E0VDC5">
    <property type="interactions" value="727"/>
</dbReference>
<dbReference type="InterPro" id="IPR003960">
    <property type="entry name" value="ATPase_AAA_CS"/>
</dbReference>
<evidence type="ECO:0000259" key="11">
    <source>
        <dbReference type="SMART" id="SM00382"/>
    </source>
</evidence>
<evidence type="ECO:0000256" key="1">
    <source>
        <dbReference type="ARBA" id="ARBA00004370"/>
    </source>
</evidence>
<dbReference type="InterPro" id="IPR027417">
    <property type="entry name" value="P-loop_NTPase"/>
</dbReference>
<dbReference type="RefSeq" id="XP_002424119.1">
    <property type="nucleotide sequence ID" value="XM_002424074.1"/>
</dbReference>
<dbReference type="CTD" id="8238242"/>
<reference evidence="12" key="1">
    <citation type="submission" date="2007-04" db="EMBL/GenBank/DDBJ databases">
        <title>Annotation of Pediculus humanus corporis strain USDA.</title>
        <authorList>
            <person name="Kirkness E."/>
            <person name="Hannick L."/>
            <person name="Hass B."/>
            <person name="Bruggner R."/>
            <person name="Lawson D."/>
            <person name="Bidwell S."/>
            <person name="Joardar V."/>
            <person name="Caler E."/>
            <person name="Walenz B."/>
            <person name="Inman J."/>
            <person name="Schobel S."/>
            <person name="Galinsky K."/>
            <person name="Amedeo P."/>
            <person name="Strausberg R."/>
        </authorList>
    </citation>
    <scope>NUCLEOTIDE SEQUENCE</scope>
    <source>
        <strain evidence="12">USDA</strain>
    </source>
</reference>
<accession>E0VDC5</accession>
<reference evidence="12" key="2">
    <citation type="submission" date="2007-04" db="EMBL/GenBank/DDBJ databases">
        <title>The genome of the human body louse.</title>
        <authorList>
            <consortium name="The Human Body Louse Genome Consortium"/>
            <person name="Kirkness E."/>
            <person name="Walenz B."/>
            <person name="Hass B."/>
            <person name="Bruggner R."/>
            <person name="Strausberg R."/>
        </authorList>
    </citation>
    <scope>NUCLEOTIDE SEQUENCE</scope>
    <source>
        <strain evidence="12">USDA</strain>
    </source>
</reference>
<gene>
    <name evidence="13" type="primary">8238242</name>
    <name evidence="12" type="ORF">Phum_PHUM111080</name>
</gene>
<keyword evidence="3" id="KW-0962">Peroxisome biogenesis</keyword>
<dbReference type="GO" id="GO:0016558">
    <property type="term" value="P:protein import into peroxisome matrix"/>
    <property type="evidence" value="ECO:0007669"/>
    <property type="project" value="TreeGrafter"/>
</dbReference>
<evidence type="ECO:0000313" key="14">
    <source>
        <dbReference type="Proteomes" id="UP000009046"/>
    </source>
</evidence>